<dbReference type="AlphaFoldDB" id="A0A7H9CGV8"/>
<evidence type="ECO:0000259" key="4">
    <source>
        <dbReference type="Pfam" id="PF00669"/>
    </source>
</evidence>
<keyword evidence="3" id="KW-0964">Secreted</keyword>
<evidence type="ECO:0000259" key="5">
    <source>
        <dbReference type="Pfam" id="PF00700"/>
    </source>
</evidence>
<dbReference type="InterPro" id="IPR001492">
    <property type="entry name" value="Flagellin"/>
</dbReference>
<dbReference type="EMBL" id="CP049075">
    <property type="protein sequence ID" value="QLI05212.1"/>
    <property type="molecule type" value="Genomic_DNA"/>
</dbReference>
<evidence type="ECO:0000256" key="2">
    <source>
        <dbReference type="ARBA" id="ARBA00023143"/>
    </source>
</evidence>
<keyword evidence="6" id="KW-0282">Flagellum</keyword>
<dbReference type="GO" id="GO:0005576">
    <property type="term" value="C:extracellular region"/>
    <property type="evidence" value="ECO:0007669"/>
    <property type="project" value="UniProtKB-SubCell"/>
</dbReference>
<feature type="domain" description="Flagellin N-terminal" evidence="4">
    <location>
        <begin position="17"/>
        <end position="151"/>
    </location>
</feature>
<dbReference type="KEGG" id="cinf:CINF_0691"/>
<dbReference type="PANTHER" id="PTHR42792">
    <property type="entry name" value="FLAGELLIN"/>
    <property type="match status" value="1"/>
</dbReference>
<dbReference type="Pfam" id="PF00669">
    <property type="entry name" value="Flagellin_N"/>
    <property type="match status" value="1"/>
</dbReference>
<protein>
    <recommendedName>
        <fullName evidence="3">Flagellin</fullName>
    </recommendedName>
</protein>
<name>A0A7H9CGV8_9BACT</name>
<comment type="function">
    <text evidence="3">Flagellin is the subunit protein which polymerizes to form the filaments of bacterial flagella.</text>
</comment>
<comment type="subcellular location">
    <subcellularLocation>
        <location evidence="3">Secreted</location>
    </subcellularLocation>
    <subcellularLocation>
        <location evidence="3">Bacterial flagellum</location>
    </subcellularLocation>
</comment>
<organism evidence="6 7">
    <name type="scientific">Candidatus Campylobacter infans</name>
    <dbReference type="NCBI Taxonomy" id="2561898"/>
    <lineage>
        <taxon>Bacteria</taxon>
        <taxon>Pseudomonadati</taxon>
        <taxon>Campylobacterota</taxon>
        <taxon>Epsilonproteobacteria</taxon>
        <taxon>Campylobacterales</taxon>
        <taxon>Campylobacteraceae</taxon>
        <taxon>Campylobacter</taxon>
    </lineage>
</organism>
<sequence length="267" mass="28290">MAISIGRSDYLNGMQNTYMDNAQKTAQKALGNISAQRALNGTDTANLMIADSLLASANAKTQGIANANDAVGIMQIADGTLANLNNDASKMAELSVRAINGVELDANGNIAASEAGKDYQAAIRSQMSALKDSMNESIKNATYNGQNVFGGMMNFETMGGEFSLNLGAPNVNNIDISNPSSIENFMQDVNKMRADIGSTQNGMLSSINSLNQSVVDTRASESNLQNNDIAQNVADLNKQNLLLDAATITKSHNLNYLEAQINTLLAN</sequence>
<dbReference type="Gene3D" id="1.20.1330.10">
    <property type="entry name" value="f41 fragment of flagellin, N-terminal domain"/>
    <property type="match status" value="2"/>
</dbReference>
<feature type="domain" description="Flagellin C-terminal" evidence="5">
    <location>
        <begin position="182"/>
        <end position="248"/>
    </location>
</feature>
<comment type="similarity">
    <text evidence="1 3">Belongs to the bacterial flagellin family.</text>
</comment>
<dbReference type="InterPro" id="IPR001029">
    <property type="entry name" value="Flagellin_N"/>
</dbReference>
<evidence type="ECO:0000256" key="3">
    <source>
        <dbReference type="RuleBase" id="RU362073"/>
    </source>
</evidence>
<dbReference type="InterPro" id="IPR046358">
    <property type="entry name" value="Flagellin_C"/>
</dbReference>
<evidence type="ECO:0000313" key="6">
    <source>
        <dbReference type="EMBL" id="QLI05212.1"/>
    </source>
</evidence>
<accession>A0A7H9CGV8</accession>
<dbReference type="Proteomes" id="UP000509414">
    <property type="component" value="Chromosome"/>
</dbReference>
<dbReference type="Pfam" id="PF00700">
    <property type="entry name" value="Flagellin_C"/>
    <property type="match status" value="1"/>
</dbReference>
<evidence type="ECO:0000256" key="1">
    <source>
        <dbReference type="ARBA" id="ARBA00005709"/>
    </source>
</evidence>
<keyword evidence="6" id="KW-0969">Cilium</keyword>
<dbReference type="SUPFAM" id="SSF64518">
    <property type="entry name" value="Phase 1 flagellin"/>
    <property type="match status" value="1"/>
</dbReference>
<keyword evidence="7" id="KW-1185">Reference proteome</keyword>
<keyword evidence="2 3" id="KW-0975">Bacterial flagellum</keyword>
<dbReference type="PANTHER" id="PTHR42792:SF2">
    <property type="entry name" value="FLAGELLIN"/>
    <property type="match status" value="1"/>
</dbReference>
<keyword evidence="6" id="KW-0966">Cell projection</keyword>
<proteinExistence type="inferred from homology"/>
<dbReference type="GO" id="GO:0009288">
    <property type="term" value="C:bacterial-type flagellum"/>
    <property type="evidence" value="ECO:0007669"/>
    <property type="project" value="UniProtKB-SubCell"/>
</dbReference>
<reference evidence="6 7" key="1">
    <citation type="submission" date="2020-02" db="EMBL/GenBank/DDBJ databases">
        <title>Complete genome sequence of the novel Campylobacter species Candidatus Campylobacter infans.</title>
        <authorList>
            <person name="Duim B."/>
            <person name="Zomer A."/>
            <person name="van der Graaf L."/>
            <person name="Wagenaar J."/>
        </authorList>
    </citation>
    <scope>NUCLEOTIDE SEQUENCE [LARGE SCALE GENOMIC DNA]</scope>
    <source>
        <strain evidence="6 7">19S00001</strain>
    </source>
</reference>
<dbReference type="GO" id="GO:0005198">
    <property type="term" value="F:structural molecule activity"/>
    <property type="evidence" value="ECO:0007669"/>
    <property type="project" value="UniProtKB-UniRule"/>
</dbReference>
<evidence type="ECO:0000313" key="7">
    <source>
        <dbReference type="Proteomes" id="UP000509414"/>
    </source>
</evidence>
<dbReference type="RefSeq" id="WP_240156156.1">
    <property type="nucleotide sequence ID" value="NZ_CP049075.1"/>
</dbReference>
<gene>
    <name evidence="6" type="primary">flaC</name>
    <name evidence="6" type="ORF">CINF_0691</name>
</gene>